<sequence length="1099" mass="118886">MEHKMGILVILVDLQCCRCDAKIRKVLGCLEEEYCIEKVEYDVKNNRVIVRGKFDPEKLCKKIWCKAGKIIKEILIVDIWPPPQPPPPPPPPCKPPPCEKPPEDCKPKPCHCCSCEKPKPKPKPCHCEKPKPCHCEKPKPCEKPPPCKPEEPPKPPPKPECKLVPYPYPVPYPYAGQWCCPKPEPPKPPPEPPKEPEPPKPPKPCGCSHGFVCVCKPAPPPPCGCSGGHGNCGCGGGIRPWPPQVWPPPPVCPPPPWCYTEVDNANACSIISTMGILVISADLKCCRCKEKLSKILCSLRDKYGIEKTEYEDKDDRVIVRGNFPADKLRSVIWCKAGRKLVRDIAVVEVWPPPPPKKKPETAGTTPAPAVANPPPAATVAATPPKVDGAGNKGEKQPKTTTPPPPPVPLPYLWPPCYYPPMQHCQTSSTTWTGSCPTQCHCCPKPPPPETKTKACDNDGYTCDHGKHCIEKIEYEGEKVIVRGSFCAEELRKCIWRKAGCKVIVSIVIVEVWPPPKPKPVEVNVSVKTEVTAEAKAAAEAAARAAIAVVIKERGLQQHCGGKPPGCKMVPFPYPVPYPVPCKCCPPPPPPPCPQRPCSPPPCPRPPPPCPQRSCSPPPCPRPCSPPPCPRPPCPPPPQHFCQQRHCSSQWGGSCNCNVNVMVCEQEVATMAILVITVNMQCCRCKEKIDKILNCLRCKHCIEKIEYEGEKVIVRGSFCAEELRTCIWRKAGCKIIVSIVIVEVWPPPPPAVTVNVKADVTATAVAAAEAAAKATAEAFIMVEREHCNKQPPACKMVPFPYPVPYPVPCKTTTTDKPKPCCGGGGHGCGGCVPPPPRCKCGVDGCGGGYGGVYTGHHGRPEMLPLQGEDHQGPGLPQSIQIKMGASILVITVDLKCCRCRAKITKVLDCLKAEYCIEKTEFEEKDDKVIVRGKFDAGSLRSKICCKAGGKVVKDIKAVDAWPPPKEPEKKKKDEKPVCKLVPFPVPYPAPASGGAAQGGSPPWCCPASTQQCYHCCPAPPPPKPKPKPCECTHHCGGCNKPAVSPCGGGCSISDGGACGASCKPPPAIWPPQPSFYYYPPPPCGGYKFACEENSDVCAIM</sequence>
<dbReference type="PANTHER" id="PTHR47488:SF12">
    <property type="entry name" value="PROTEIN PYRICULARIA ORYZAE RESISTANCE 21"/>
    <property type="match status" value="1"/>
</dbReference>
<dbReference type="Gramene" id="OGLUM04G10890.1">
    <property type="protein sequence ID" value="OGLUM04G10890.1"/>
    <property type="gene ID" value="OGLUM04G10890"/>
</dbReference>
<keyword evidence="4" id="KW-1185">Reference proteome</keyword>
<dbReference type="EnsemblPlants" id="OGLUM04G10890.1">
    <property type="protein sequence ID" value="OGLUM04G10890.1"/>
    <property type="gene ID" value="OGLUM04G10890"/>
</dbReference>
<dbReference type="InterPro" id="IPR006121">
    <property type="entry name" value="HMA_dom"/>
</dbReference>
<evidence type="ECO:0000256" key="1">
    <source>
        <dbReference type="SAM" id="MobiDB-lite"/>
    </source>
</evidence>
<organism evidence="3">
    <name type="scientific">Oryza glumipatula</name>
    <dbReference type="NCBI Taxonomy" id="40148"/>
    <lineage>
        <taxon>Eukaryota</taxon>
        <taxon>Viridiplantae</taxon>
        <taxon>Streptophyta</taxon>
        <taxon>Embryophyta</taxon>
        <taxon>Tracheophyta</taxon>
        <taxon>Spermatophyta</taxon>
        <taxon>Magnoliopsida</taxon>
        <taxon>Liliopsida</taxon>
        <taxon>Poales</taxon>
        <taxon>Poaceae</taxon>
        <taxon>BOP clade</taxon>
        <taxon>Oryzoideae</taxon>
        <taxon>Oryzeae</taxon>
        <taxon>Oryzinae</taxon>
        <taxon>Oryza</taxon>
    </lineage>
</organism>
<feature type="compositionally biased region" description="Low complexity" evidence="1">
    <location>
        <begin position="361"/>
        <end position="370"/>
    </location>
</feature>
<dbReference type="PANTHER" id="PTHR47488">
    <property type="entry name" value="HEAVY METAL TRANSPORT/DETOXIFICATION SUPERFAMILY PROTEIN"/>
    <property type="match status" value="1"/>
</dbReference>
<dbReference type="Gene3D" id="3.30.70.100">
    <property type="match status" value="1"/>
</dbReference>
<evidence type="ECO:0000259" key="2">
    <source>
        <dbReference type="PROSITE" id="PS50846"/>
    </source>
</evidence>
<reference evidence="3" key="1">
    <citation type="submission" date="2015-04" db="UniProtKB">
        <authorList>
            <consortium name="EnsemblPlants"/>
        </authorList>
    </citation>
    <scope>IDENTIFICATION</scope>
</reference>
<dbReference type="AlphaFoldDB" id="A0A0D9ZK85"/>
<dbReference type="eggNOG" id="ENOG502SFJM">
    <property type="taxonomic scope" value="Eukaryota"/>
</dbReference>
<dbReference type="InterPro" id="IPR044169">
    <property type="entry name" value="PI21"/>
</dbReference>
<evidence type="ECO:0000313" key="3">
    <source>
        <dbReference type="EnsemblPlants" id="OGLUM04G10890.1"/>
    </source>
</evidence>
<accession>A0A0D9ZK85</accession>
<feature type="region of interest" description="Disordered" evidence="1">
    <location>
        <begin position="349"/>
        <end position="406"/>
    </location>
</feature>
<dbReference type="Proteomes" id="UP000026961">
    <property type="component" value="Chromosome 4"/>
</dbReference>
<dbReference type="HOGENOM" id="CLU_283481_0_0_1"/>
<evidence type="ECO:0000313" key="4">
    <source>
        <dbReference type="Proteomes" id="UP000026961"/>
    </source>
</evidence>
<proteinExistence type="predicted"/>
<reference evidence="3" key="2">
    <citation type="submission" date="2018-05" db="EMBL/GenBank/DDBJ databases">
        <title>OgluRS3 (Oryza glumaepatula Reference Sequence Version 3).</title>
        <authorList>
            <person name="Zhang J."/>
            <person name="Kudrna D."/>
            <person name="Lee S."/>
            <person name="Talag J."/>
            <person name="Welchert J."/>
            <person name="Wing R.A."/>
        </authorList>
    </citation>
    <scope>NUCLEOTIDE SEQUENCE [LARGE SCALE GENOMIC DNA]</scope>
</reference>
<feature type="domain" description="HMA" evidence="2">
    <location>
        <begin position="5"/>
        <end position="72"/>
    </location>
</feature>
<dbReference type="PROSITE" id="PS50846">
    <property type="entry name" value="HMA_2"/>
    <property type="match status" value="1"/>
</dbReference>
<protein>
    <recommendedName>
        <fullName evidence="2">HMA domain-containing protein</fullName>
    </recommendedName>
</protein>
<name>A0A0D9ZK85_9ORYZ</name>
<dbReference type="GO" id="GO:1900150">
    <property type="term" value="P:regulation of defense response to fungus"/>
    <property type="evidence" value="ECO:0007669"/>
    <property type="project" value="InterPro"/>
</dbReference>
<dbReference type="GO" id="GO:0046872">
    <property type="term" value="F:metal ion binding"/>
    <property type="evidence" value="ECO:0007669"/>
    <property type="project" value="InterPro"/>
</dbReference>
<dbReference type="STRING" id="40148.A0A0D9ZK85"/>
<feature type="compositionally biased region" description="Low complexity" evidence="1">
    <location>
        <begin position="377"/>
        <end position="386"/>
    </location>
</feature>